<dbReference type="PROSITE" id="PS01156">
    <property type="entry name" value="TONB_DEPENDENT_REC_2"/>
    <property type="match status" value="1"/>
</dbReference>
<evidence type="ECO:0000259" key="16">
    <source>
        <dbReference type="Pfam" id="PF00593"/>
    </source>
</evidence>
<reference evidence="19 21" key="3">
    <citation type="submission" date="2018-07" db="EMBL/GenBank/DDBJ databases">
        <title>Genomic and Epidemiologic Investigation of an Indolent Hospital Outbreak.</title>
        <authorList>
            <person name="Johnson R.C."/>
            <person name="Deming C."/>
            <person name="Conlan S."/>
            <person name="Zellmer C.J."/>
            <person name="Michelin A.V."/>
            <person name="Lee-Lin S."/>
            <person name="Thomas P.J."/>
            <person name="Park M."/>
            <person name="Weingarten R.A."/>
            <person name="Less J."/>
            <person name="Dekker J.P."/>
            <person name="Frank K.M."/>
            <person name="Musser K.A."/>
            <person name="Mcquiston J.R."/>
            <person name="Henderson D.K."/>
            <person name="Lau A.F."/>
            <person name="Palmore T.N."/>
            <person name="Segre J.A."/>
        </authorList>
    </citation>
    <scope>NUCLEOTIDE SEQUENCE [LARGE SCALE GENOMIC DNA]</scope>
    <source>
        <strain evidence="19 21">SK-NIH.Env10_0317</strain>
    </source>
</reference>
<dbReference type="OrthoDB" id="9760333at2"/>
<evidence type="ECO:0000259" key="17">
    <source>
        <dbReference type="Pfam" id="PF07715"/>
    </source>
</evidence>
<evidence type="ECO:0000256" key="8">
    <source>
        <dbReference type="ARBA" id="ARBA00023065"/>
    </source>
</evidence>
<evidence type="ECO:0000256" key="9">
    <source>
        <dbReference type="ARBA" id="ARBA00023077"/>
    </source>
</evidence>
<proteinExistence type="inferred from homology"/>
<dbReference type="RefSeq" id="WP_075151542.1">
    <property type="nucleotide sequence ID" value="NZ_CP018820.1"/>
</dbReference>
<feature type="signal peptide" evidence="15">
    <location>
        <begin position="1"/>
        <end position="25"/>
    </location>
</feature>
<dbReference type="InterPro" id="IPR039426">
    <property type="entry name" value="TonB-dep_rcpt-like"/>
</dbReference>
<dbReference type="SUPFAM" id="SSF56935">
    <property type="entry name" value="Porins"/>
    <property type="match status" value="1"/>
</dbReference>
<keyword evidence="10 12" id="KW-0472">Membrane</keyword>
<dbReference type="InterPro" id="IPR036942">
    <property type="entry name" value="Beta-barrel_TonB_sf"/>
</dbReference>
<evidence type="ECO:0000256" key="12">
    <source>
        <dbReference type="PROSITE-ProRule" id="PRU01360"/>
    </source>
</evidence>
<dbReference type="PROSITE" id="PS52016">
    <property type="entry name" value="TONB_DEPENDENT_REC_3"/>
    <property type="match status" value="1"/>
</dbReference>
<keyword evidence="6 15" id="KW-0732">Signal</keyword>
<accession>A0A1L6JA40</accession>
<reference evidence="18" key="1">
    <citation type="submission" date="2016-12" db="EMBL/GenBank/DDBJ databases">
        <title>Whole genome sequencing of Sphingomonas koreensis.</title>
        <authorList>
            <person name="Conlan S."/>
            <person name="Thomas P.J."/>
            <person name="Mullikin J."/>
            <person name="Palmore T.N."/>
            <person name="Frank K.M."/>
            <person name="Segre J.A."/>
        </authorList>
    </citation>
    <scope>NUCLEOTIDE SEQUENCE</scope>
    <source>
        <strain evidence="18">ABOJV</strain>
    </source>
</reference>
<keyword evidence="3 12" id="KW-1134">Transmembrane beta strand</keyword>
<dbReference type="InterPro" id="IPR037066">
    <property type="entry name" value="Plug_dom_sf"/>
</dbReference>
<evidence type="ECO:0000256" key="6">
    <source>
        <dbReference type="ARBA" id="ARBA00022729"/>
    </source>
</evidence>
<dbReference type="GO" id="GO:0009279">
    <property type="term" value="C:cell outer membrane"/>
    <property type="evidence" value="ECO:0007669"/>
    <property type="project" value="UniProtKB-SubCell"/>
</dbReference>
<dbReference type="EMBL" id="QQWO01000006">
    <property type="protein sequence ID" value="RSV04058.1"/>
    <property type="molecule type" value="Genomic_DNA"/>
</dbReference>
<dbReference type="Gene3D" id="2.170.130.10">
    <property type="entry name" value="TonB-dependent receptor, plug domain"/>
    <property type="match status" value="1"/>
</dbReference>
<feature type="chain" id="PRO_5041864544" evidence="15">
    <location>
        <begin position="26"/>
        <end position="951"/>
    </location>
</feature>
<reference evidence="20" key="2">
    <citation type="submission" date="2016-12" db="EMBL/GenBank/DDBJ databases">
        <title>Whole genome sequencing of Sphingomonas sp. ABOJV.</title>
        <authorList>
            <person name="Conlan S."/>
            <person name="Thomas P.J."/>
            <person name="Mullikin J."/>
            <person name="Palmore T.N."/>
            <person name="Frank K.M."/>
            <person name="Segre J.A."/>
        </authorList>
    </citation>
    <scope>NUCLEOTIDE SEQUENCE [LARGE SCALE GENOMIC DNA]</scope>
    <source>
        <strain evidence="20">ABOJV</strain>
    </source>
</reference>
<dbReference type="Pfam" id="PF00593">
    <property type="entry name" value="TonB_dep_Rec_b-barrel"/>
    <property type="match status" value="1"/>
</dbReference>
<evidence type="ECO:0000256" key="1">
    <source>
        <dbReference type="ARBA" id="ARBA00004571"/>
    </source>
</evidence>
<dbReference type="KEGG" id="skr:BRX40_10550"/>
<evidence type="ECO:0000256" key="4">
    <source>
        <dbReference type="ARBA" id="ARBA00022496"/>
    </source>
</evidence>
<keyword evidence="5 12" id="KW-0812">Transmembrane</keyword>
<evidence type="ECO:0000313" key="21">
    <source>
        <dbReference type="Proteomes" id="UP000286681"/>
    </source>
</evidence>
<name>A0A1L6JA40_9SPHN</name>
<sequence length="951" mass="101805">MKRISLFSAAAVPALAVAMASPAFAQDAQQASEPEAAAGEIVITAQGRAQQLADVPLAVSAVTSEQLQNSGANDIRQLNQVAPSLLVSSTGSEANGSARIRGIGTVGDNPGLESSVAVFIDGVYRSRSGIGLNELGEIERVEVLRGPQGTLFGRNASAGIISIVSKAPSFSGFSGGAEATYGNYDLWRFSGNINVPLGETIAARVDGVYVKRDGFYNDATNKTDVNDRDRYFIRGQLLFEPSSDLRVRLIGDYTKRDEKCCGATYVSNSVNPYIGNLNNPAIPLQQPGAVPGRTNDSGNNIVNVLLALGQNPALLNAGWSRELSVSPGRSYGGRTEDYGASMQVDWSFGDTTLTSITGYRNYFSSQGSDTDYSAVDILYRADDDGSARKFETFSQELRLQGQAFGGKLDWLIGGYYADEKLTATDNLRFGNQYGRFASCRIVSPGGLSALYSPTSPACLAARPALFGAASPLIYAAFDNLDSINNRGTTSDRYRQDSRNWALFTHNIIHVTDTVDLTLGLRYTNERKKFSARFGNDNSACVANQALVGAFANPNSPAFNTGLFAVSQSLLNLSCQGNSTAELNGVSINDERKEDQFTGTAILSWKPMDDLLLYGSYSRGYKAGGFNLDRSALKAPAQSFASAGGAQALVKNLQFDPEIVDAFEVGAKYSTGPFSLNVSLFRQQFKNFQLNTFDGTVFIVQNVNGCKKDLGGADRDQSANPGGANYIAPVIAAGTAFNLNPALGTGACAKADVGYGVSSTGVEVEATLVPHRDIRVNLGLTYADTKYRDNLVGNDSGAPLNPALRMLPGDNLSNAPEIVATGSFAWTPDIGSSGLSGLFYIDTRLTDDFNTGSDLFPQKEQTSYVVVNGRIGIRGKEERWALEFWAQNLFNEKYAQVAFNSPFQQGGSTTPPYAAGFTAMPFADPQFPGGRQMFSQFLAEPRTYGVTGRIKF</sequence>
<keyword evidence="9 14" id="KW-0798">TonB box</keyword>
<keyword evidence="11 12" id="KW-0998">Cell outer membrane</keyword>
<dbReference type="PANTHER" id="PTHR32552">
    <property type="entry name" value="FERRICHROME IRON RECEPTOR-RELATED"/>
    <property type="match status" value="1"/>
</dbReference>
<keyword evidence="2 12" id="KW-0813">Transport</keyword>
<dbReference type="PANTHER" id="PTHR32552:SF81">
    <property type="entry name" value="TONB-DEPENDENT OUTER MEMBRANE RECEPTOR"/>
    <property type="match status" value="1"/>
</dbReference>
<dbReference type="STRING" id="93064.BRX40_10550"/>
<evidence type="ECO:0000256" key="7">
    <source>
        <dbReference type="ARBA" id="ARBA00023004"/>
    </source>
</evidence>
<dbReference type="Proteomes" id="UP000286681">
    <property type="component" value="Unassembled WGS sequence"/>
</dbReference>
<comment type="subcellular location">
    <subcellularLocation>
        <location evidence="1 12">Cell outer membrane</location>
        <topology evidence="1 12">Multi-pass membrane protein</topology>
    </subcellularLocation>
</comment>
<evidence type="ECO:0000256" key="5">
    <source>
        <dbReference type="ARBA" id="ARBA00022692"/>
    </source>
</evidence>
<feature type="domain" description="TonB-dependent receptor-like beta-barrel" evidence="16">
    <location>
        <begin position="334"/>
        <end position="888"/>
    </location>
</feature>
<evidence type="ECO:0000256" key="3">
    <source>
        <dbReference type="ARBA" id="ARBA00022452"/>
    </source>
</evidence>
<evidence type="ECO:0000256" key="15">
    <source>
        <dbReference type="SAM" id="SignalP"/>
    </source>
</evidence>
<evidence type="ECO:0000313" key="18">
    <source>
        <dbReference type="EMBL" id="APR52802.1"/>
    </source>
</evidence>
<feature type="domain" description="TonB-dependent receptor plug" evidence="17">
    <location>
        <begin position="52"/>
        <end position="160"/>
    </location>
</feature>
<dbReference type="EMBL" id="CP018820">
    <property type="protein sequence ID" value="APR52802.1"/>
    <property type="molecule type" value="Genomic_DNA"/>
</dbReference>
<gene>
    <name evidence="18" type="ORF">BRX40_10550</name>
    <name evidence="19" type="ORF">CA257_08245</name>
</gene>
<dbReference type="GeneID" id="44133000"/>
<dbReference type="GO" id="GO:0006826">
    <property type="term" value="P:iron ion transport"/>
    <property type="evidence" value="ECO:0007669"/>
    <property type="project" value="UniProtKB-KW"/>
</dbReference>
<keyword evidence="7" id="KW-0408">Iron</keyword>
<organism evidence="18 20">
    <name type="scientific">Sphingomonas koreensis</name>
    <dbReference type="NCBI Taxonomy" id="93064"/>
    <lineage>
        <taxon>Bacteria</taxon>
        <taxon>Pseudomonadati</taxon>
        <taxon>Pseudomonadota</taxon>
        <taxon>Alphaproteobacteria</taxon>
        <taxon>Sphingomonadales</taxon>
        <taxon>Sphingomonadaceae</taxon>
        <taxon>Sphingomonas</taxon>
    </lineage>
</organism>
<evidence type="ECO:0000313" key="20">
    <source>
        <dbReference type="Proteomes" id="UP000185161"/>
    </source>
</evidence>
<dbReference type="Proteomes" id="UP000185161">
    <property type="component" value="Chromosome"/>
</dbReference>
<keyword evidence="20" id="KW-1185">Reference proteome</keyword>
<keyword evidence="4" id="KW-0410">Iron transport</keyword>
<evidence type="ECO:0000313" key="19">
    <source>
        <dbReference type="EMBL" id="RSV04058.1"/>
    </source>
</evidence>
<dbReference type="Gene3D" id="2.40.170.20">
    <property type="entry name" value="TonB-dependent receptor, beta-barrel domain"/>
    <property type="match status" value="1"/>
</dbReference>
<feature type="short sequence motif" description="TonB C-terminal box" evidence="13">
    <location>
        <begin position="934"/>
        <end position="951"/>
    </location>
</feature>
<evidence type="ECO:0000256" key="2">
    <source>
        <dbReference type="ARBA" id="ARBA00022448"/>
    </source>
</evidence>
<evidence type="ECO:0000256" key="11">
    <source>
        <dbReference type="ARBA" id="ARBA00023237"/>
    </source>
</evidence>
<dbReference type="InterPro" id="IPR010917">
    <property type="entry name" value="TonB_rcpt_CS"/>
</dbReference>
<evidence type="ECO:0000256" key="10">
    <source>
        <dbReference type="ARBA" id="ARBA00023136"/>
    </source>
</evidence>
<evidence type="ECO:0000256" key="13">
    <source>
        <dbReference type="PROSITE-ProRule" id="PRU10144"/>
    </source>
</evidence>
<dbReference type="AlphaFoldDB" id="A0A1L6JA40"/>
<dbReference type="InterPro" id="IPR000531">
    <property type="entry name" value="Beta-barrel_TonB"/>
</dbReference>
<dbReference type="Pfam" id="PF07715">
    <property type="entry name" value="Plug"/>
    <property type="match status" value="1"/>
</dbReference>
<keyword evidence="18" id="KW-0675">Receptor</keyword>
<protein>
    <submittedName>
        <fullName evidence="18">TonB-dependent receptor</fullName>
    </submittedName>
</protein>
<dbReference type="InterPro" id="IPR012910">
    <property type="entry name" value="Plug_dom"/>
</dbReference>
<comment type="similarity">
    <text evidence="12 14">Belongs to the TonB-dependent receptor family.</text>
</comment>
<evidence type="ECO:0000256" key="14">
    <source>
        <dbReference type="RuleBase" id="RU003357"/>
    </source>
</evidence>
<keyword evidence="8" id="KW-0406">Ion transport</keyword>